<protein>
    <submittedName>
        <fullName evidence="3">Uncharacterized protein</fullName>
    </submittedName>
</protein>
<keyword evidence="2" id="KW-0812">Transmembrane</keyword>
<sequence>MARQGWAIFGLGLLLMLFGLYGMWAGWDQILLERGWSQFIAGATAVSGGAVTMALGRVANLLGRLSAQLAEKAQEPAAAANRPAAKPVGASAREPVKTEATPSKEKSPVEVDRYTAGEAVYVMFSDGSVEVHGAGGAQRYPSLAALRAQGDMRRS</sequence>
<evidence type="ECO:0000256" key="2">
    <source>
        <dbReference type="SAM" id="Phobius"/>
    </source>
</evidence>
<evidence type="ECO:0000313" key="4">
    <source>
        <dbReference type="Proteomes" id="UP001350748"/>
    </source>
</evidence>
<name>A0ABU7XDY9_9HYPH</name>
<feature type="transmembrane region" description="Helical" evidence="2">
    <location>
        <begin position="7"/>
        <end position="27"/>
    </location>
</feature>
<gene>
    <name evidence="3" type="ORF">V3H18_03605</name>
</gene>
<dbReference type="EMBL" id="JAZHYN010000006">
    <property type="protein sequence ID" value="MEF3365614.1"/>
    <property type="molecule type" value="Genomic_DNA"/>
</dbReference>
<dbReference type="Proteomes" id="UP001350748">
    <property type="component" value="Unassembled WGS sequence"/>
</dbReference>
<feature type="region of interest" description="Disordered" evidence="1">
    <location>
        <begin position="73"/>
        <end position="109"/>
    </location>
</feature>
<reference evidence="3 4" key="1">
    <citation type="submission" date="2024-02" db="EMBL/GenBank/DDBJ databases">
        <authorList>
            <person name="Grouzdev D."/>
        </authorList>
    </citation>
    <scope>NUCLEOTIDE SEQUENCE [LARGE SCALE GENOMIC DNA]</scope>
    <source>
        <strain evidence="3 4">9N</strain>
    </source>
</reference>
<accession>A0ABU7XDY9</accession>
<dbReference type="RefSeq" id="WP_332080527.1">
    <property type="nucleotide sequence ID" value="NZ_JAZHYN010000006.1"/>
</dbReference>
<feature type="transmembrane region" description="Helical" evidence="2">
    <location>
        <begin position="39"/>
        <end position="59"/>
    </location>
</feature>
<comment type="caution">
    <text evidence="3">The sequence shown here is derived from an EMBL/GenBank/DDBJ whole genome shotgun (WGS) entry which is preliminary data.</text>
</comment>
<keyword evidence="4" id="KW-1185">Reference proteome</keyword>
<evidence type="ECO:0000313" key="3">
    <source>
        <dbReference type="EMBL" id="MEF3365614.1"/>
    </source>
</evidence>
<keyword evidence="2" id="KW-1133">Transmembrane helix</keyword>
<feature type="compositionally biased region" description="Low complexity" evidence="1">
    <location>
        <begin position="73"/>
        <end position="86"/>
    </location>
</feature>
<keyword evidence="2" id="KW-0472">Membrane</keyword>
<feature type="compositionally biased region" description="Basic and acidic residues" evidence="1">
    <location>
        <begin position="94"/>
        <end position="109"/>
    </location>
</feature>
<evidence type="ECO:0000256" key="1">
    <source>
        <dbReference type="SAM" id="MobiDB-lite"/>
    </source>
</evidence>
<organism evidence="3 4">
    <name type="scientific">Methylocystis borbori</name>
    <dbReference type="NCBI Taxonomy" id="3118750"/>
    <lineage>
        <taxon>Bacteria</taxon>
        <taxon>Pseudomonadati</taxon>
        <taxon>Pseudomonadota</taxon>
        <taxon>Alphaproteobacteria</taxon>
        <taxon>Hyphomicrobiales</taxon>
        <taxon>Methylocystaceae</taxon>
        <taxon>Methylocystis</taxon>
    </lineage>
</organism>
<proteinExistence type="predicted"/>